<dbReference type="Proteomes" id="UP000254330">
    <property type="component" value="Unassembled WGS sequence"/>
</dbReference>
<dbReference type="InterPro" id="IPR029261">
    <property type="entry name" value="Transposase_Znf"/>
</dbReference>
<keyword evidence="8" id="KW-1185">Reference proteome</keyword>
<name>A0A2U3A928_9BACL</name>
<evidence type="ECO:0000313" key="3">
    <source>
        <dbReference type="EMBL" id="STX08404.1"/>
    </source>
</evidence>
<dbReference type="EMBL" id="UGNP01000001">
    <property type="protein sequence ID" value="STX09486.1"/>
    <property type="molecule type" value="Genomic_DNA"/>
</dbReference>
<protein>
    <submittedName>
        <fullName evidence="5 6">Transposase</fullName>
    </submittedName>
</protein>
<dbReference type="PANTHER" id="PTHR33498">
    <property type="entry name" value="TRANSPOSASE FOR INSERTION SEQUENCE ELEMENT IS1557"/>
    <property type="match status" value="1"/>
</dbReference>
<evidence type="ECO:0000259" key="2">
    <source>
        <dbReference type="Pfam" id="PF14690"/>
    </source>
</evidence>
<dbReference type="Pfam" id="PF14690">
    <property type="entry name" value="Zn_ribbon_ISL3"/>
    <property type="match status" value="1"/>
</dbReference>
<feature type="domain" description="Transposase IS204/IS1001/IS1096/IS1165 zinc-finger" evidence="2">
    <location>
        <begin position="46"/>
        <end position="95"/>
    </location>
</feature>
<organism evidence="5 7">
    <name type="scientific">Kurthia zopfii</name>
    <dbReference type="NCBI Taxonomy" id="1650"/>
    <lineage>
        <taxon>Bacteria</taxon>
        <taxon>Bacillati</taxon>
        <taxon>Bacillota</taxon>
        <taxon>Bacilli</taxon>
        <taxon>Bacillales</taxon>
        <taxon>Caryophanaceae</taxon>
        <taxon>Kurthia</taxon>
    </lineage>
</organism>
<accession>A0A2U3A928</accession>
<evidence type="ECO:0000259" key="1">
    <source>
        <dbReference type="Pfam" id="PF01610"/>
    </source>
</evidence>
<evidence type="ECO:0000313" key="5">
    <source>
        <dbReference type="EMBL" id="STX10032.1"/>
    </source>
</evidence>
<sequence>MSINHDIRNLLDIQDSNIHFATNCVNQKLYKGRMSKFISAKLTYTPDRCTVCGMANKDFSIIKNGTQESRISLPMTGVHRTFLLLKKQRFFCKSCSSTFVAKSEVINRFCFISNQSKSLVTLKASEAQSITLIAQDTCISTSSVQRFINQYSESMPKKYDYLPKHLSFDEFKYLKGRMAFEYINAKTGTILGVLPSRLSRDIKNHFLSRYSYAQRCAVETITIDMNAGYEKLIKELFPKAKIIIDRFHLVQLINRSMNKLRITVMNGFRTSNSADQKKYRRLKKYWKLPLKNALDLSFTSYKNFPLFGQTTDATVVETLMSYSERLKVNYDLYQSILTALKDKNLEQLTKILEKPLVEGVSKDFKRSIKTLKYHLSSIKNSFLFPYNNGRIEGINNKIKVLNRVAYGYRNFENYRNRIYLHFHLKRASHAS</sequence>
<reference evidence="5 7" key="1">
    <citation type="submission" date="2018-06" db="EMBL/GenBank/DDBJ databases">
        <authorList>
            <consortium name="Pathogen Informatics"/>
            <person name="Doyle S."/>
        </authorList>
    </citation>
    <scope>NUCLEOTIDE SEQUENCE [LARGE SCALE GENOMIC DNA]</scope>
    <source>
        <strain evidence="5 7">NCTC10597</strain>
    </source>
</reference>
<dbReference type="PANTHER" id="PTHR33498:SF1">
    <property type="entry name" value="TRANSPOSASE FOR INSERTION SEQUENCE ELEMENT IS1557"/>
    <property type="match status" value="1"/>
</dbReference>
<evidence type="ECO:0000313" key="4">
    <source>
        <dbReference type="EMBL" id="STX09486.1"/>
    </source>
</evidence>
<dbReference type="InterPro" id="IPR047951">
    <property type="entry name" value="Transpos_ISL3"/>
</dbReference>
<dbReference type="EMBL" id="SNZG01000087">
    <property type="protein sequence ID" value="TDR30886.1"/>
    <property type="molecule type" value="Genomic_DNA"/>
</dbReference>
<comment type="caution">
    <text evidence="5">The sequence shown here is derived from an EMBL/GenBank/DDBJ whole genome shotgun (WGS) entry which is preliminary data.</text>
</comment>
<reference evidence="6 8" key="2">
    <citation type="submission" date="2019-03" db="EMBL/GenBank/DDBJ databases">
        <title>Genomic Encyclopedia of Type Strains, Phase IV (KMG-IV): sequencing the most valuable type-strain genomes for metagenomic binning, comparative biology and taxonomic classification.</title>
        <authorList>
            <person name="Goeker M."/>
        </authorList>
    </citation>
    <scope>NUCLEOTIDE SEQUENCE [LARGE SCALE GENOMIC DNA]</scope>
    <source>
        <strain evidence="6 8">DSM 20580</strain>
    </source>
</reference>
<dbReference type="EMBL" id="UGNP01000001">
    <property type="protein sequence ID" value="STX08404.1"/>
    <property type="molecule type" value="Genomic_DNA"/>
</dbReference>
<dbReference type="AlphaFoldDB" id="A0A2U3A928"/>
<dbReference type="EMBL" id="UGNP01000001">
    <property type="protein sequence ID" value="STX10032.1"/>
    <property type="molecule type" value="Genomic_DNA"/>
</dbReference>
<evidence type="ECO:0000313" key="7">
    <source>
        <dbReference type="Proteomes" id="UP000254330"/>
    </source>
</evidence>
<dbReference type="Pfam" id="PF01610">
    <property type="entry name" value="DDE_Tnp_ISL3"/>
    <property type="match status" value="1"/>
</dbReference>
<evidence type="ECO:0000313" key="6">
    <source>
        <dbReference type="EMBL" id="TDR30886.1"/>
    </source>
</evidence>
<dbReference type="NCBIfam" id="NF033550">
    <property type="entry name" value="transpos_ISL3"/>
    <property type="match status" value="1"/>
</dbReference>
<gene>
    <name evidence="6" type="ORF">DFR61_1871</name>
    <name evidence="3" type="ORF">NCTC10597_00046</name>
    <name evidence="4" type="ORF">NCTC10597_01162</name>
    <name evidence="5" type="ORF">NCTC10597_01741</name>
</gene>
<dbReference type="Proteomes" id="UP000294641">
    <property type="component" value="Unassembled WGS sequence"/>
</dbReference>
<dbReference type="OrthoDB" id="2455061at2"/>
<feature type="domain" description="Transposase IS204/IS1001/IS1096/IS1165 DDE" evidence="1">
    <location>
        <begin position="166"/>
        <end position="418"/>
    </location>
</feature>
<evidence type="ECO:0000313" key="8">
    <source>
        <dbReference type="Proteomes" id="UP000294641"/>
    </source>
</evidence>
<dbReference type="InterPro" id="IPR002560">
    <property type="entry name" value="Transposase_DDE"/>
</dbReference>
<dbReference type="RefSeq" id="WP_109350946.1">
    <property type="nucleotide sequence ID" value="NZ_LR134474.1"/>
</dbReference>
<proteinExistence type="predicted"/>